<dbReference type="EMBL" id="BQNB010020712">
    <property type="protein sequence ID" value="GJT98824.1"/>
    <property type="molecule type" value="Genomic_DNA"/>
</dbReference>
<proteinExistence type="predicted"/>
<feature type="region of interest" description="Disordered" evidence="1">
    <location>
        <begin position="177"/>
        <end position="197"/>
    </location>
</feature>
<reference evidence="2" key="1">
    <citation type="journal article" date="2022" name="Int. J. Mol. Sci.">
        <title>Draft Genome of Tanacetum Coccineum: Genomic Comparison of Closely Related Tanacetum-Family Plants.</title>
        <authorList>
            <person name="Yamashiro T."/>
            <person name="Shiraishi A."/>
            <person name="Nakayama K."/>
            <person name="Satake H."/>
        </authorList>
    </citation>
    <scope>NUCLEOTIDE SEQUENCE</scope>
</reference>
<dbReference type="Pfam" id="PF14223">
    <property type="entry name" value="Retrotran_gag_2"/>
    <property type="match status" value="1"/>
</dbReference>
<evidence type="ECO:0000313" key="2">
    <source>
        <dbReference type="EMBL" id="GJT98824.1"/>
    </source>
</evidence>
<reference evidence="2" key="2">
    <citation type="submission" date="2022-01" db="EMBL/GenBank/DDBJ databases">
        <authorList>
            <person name="Yamashiro T."/>
            <person name="Shiraishi A."/>
            <person name="Satake H."/>
            <person name="Nakayama K."/>
        </authorList>
    </citation>
    <scope>NUCLEOTIDE SEQUENCE</scope>
</reference>
<comment type="caution">
    <text evidence="2">The sequence shown here is derived from an EMBL/GenBank/DDBJ whole genome shotgun (WGS) entry which is preliminary data.</text>
</comment>
<sequence>MQRPPLFESDCFIYWINRFETYVKAKDLDIWHIILNGDFSPVAKNEVTQVLEVVPFEQQDDDHKRKLAKTNEATMVLYNALPKKEYERLFKCKTAKDIWKSLLITHQGNSGFAILKEESIDSGFARFNTIITSLKAFDEGFSSKNYVRKFLRALHPKWRAKDSEIYRGKKKRVKSISLKVKKEPSDDETSTSGSDDKEYAMAVRNLKSSLEERVNLLGNQEKKKRHSVKGMRRKERAIRNALDAVIQIISLAIVKNLLATKIKRPLLEVLGAIAKMKPRTKPTMKLVSWLNRQMR</sequence>
<dbReference type="PANTHER" id="PTHR34676">
    <property type="entry name" value="DUF4219 DOMAIN-CONTAINING PROTEIN-RELATED"/>
    <property type="match status" value="1"/>
</dbReference>
<dbReference type="Proteomes" id="UP001151760">
    <property type="component" value="Unassembled WGS sequence"/>
</dbReference>
<keyword evidence="3" id="KW-1185">Reference proteome</keyword>
<evidence type="ECO:0008006" key="4">
    <source>
        <dbReference type="Google" id="ProtNLM"/>
    </source>
</evidence>
<name>A0ABQ5IGP1_9ASTR</name>
<gene>
    <name evidence="2" type="ORF">Tco_1094342</name>
</gene>
<protein>
    <recommendedName>
        <fullName evidence="4">DUF4219 domain-containing protein/UBN2 domain-containing protein</fullName>
    </recommendedName>
</protein>
<evidence type="ECO:0000256" key="1">
    <source>
        <dbReference type="SAM" id="MobiDB-lite"/>
    </source>
</evidence>
<dbReference type="PANTHER" id="PTHR34676:SF8">
    <property type="entry name" value="TRANSMEMBRANE PROTEIN"/>
    <property type="match status" value="1"/>
</dbReference>
<evidence type="ECO:0000313" key="3">
    <source>
        <dbReference type="Proteomes" id="UP001151760"/>
    </source>
</evidence>
<accession>A0ABQ5IGP1</accession>
<organism evidence="2 3">
    <name type="scientific">Tanacetum coccineum</name>
    <dbReference type="NCBI Taxonomy" id="301880"/>
    <lineage>
        <taxon>Eukaryota</taxon>
        <taxon>Viridiplantae</taxon>
        <taxon>Streptophyta</taxon>
        <taxon>Embryophyta</taxon>
        <taxon>Tracheophyta</taxon>
        <taxon>Spermatophyta</taxon>
        <taxon>Magnoliopsida</taxon>
        <taxon>eudicotyledons</taxon>
        <taxon>Gunneridae</taxon>
        <taxon>Pentapetalae</taxon>
        <taxon>asterids</taxon>
        <taxon>campanulids</taxon>
        <taxon>Asterales</taxon>
        <taxon>Asteraceae</taxon>
        <taxon>Asteroideae</taxon>
        <taxon>Anthemideae</taxon>
        <taxon>Anthemidinae</taxon>
        <taxon>Tanacetum</taxon>
    </lineage>
</organism>